<feature type="domain" description="RED-like N-terminal" evidence="7">
    <location>
        <begin position="78"/>
        <end position="289"/>
    </location>
</feature>
<keyword evidence="9" id="KW-1185">Reference proteome</keyword>
<feature type="domain" description="Protein RED C-terminal" evidence="6">
    <location>
        <begin position="408"/>
        <end position="514"/>
    </location>
</feature>
<evidence type="ECO:0000259" key="6">
    <source>
        <dbReference type="Pfam" id="PF07807"/>
    </source>
</evidence>
<evidence type="ECO:0000256" key="1">
    <source>
        <dbReference type="ARBA" id="ARBA00004123"/>
    </source>
</evidence>
<feature type="compositionally biased region" description="Basic and acidic residues" evidence="5">
    <location>
        <begin position="316"/>
        <end position="334"/>
    </location>
</feature>
<evidence type="ECO:0000256" key="4">
    <source>
        <dbReference type="ARBA" id="ARBA00023242"/>
    </source>
</evidence>
<keyword evidence="3" id="KW-0677">Repeat</keyword>
<feature type="compositionally biased region" description="Polar residues" evidence="5">
    <location>
        <begin position="335"/>
        <end position="344"/>
    </location>
</feature>
<dbReference type="AlphaFoldDB" id="A0ABD2LPB9"/>
<feature type="region of interest" description="Disordered" evidence="5">
    <location>
        <begin position="49"/>
        <end position="80"/>
    </location>
</feature>
<evidence type="ECO:0008006" key="10">
    <source>
        <dbReference type="Google" id="ProtNLM"/>
    </source>
</evidence>
<evidence type="ECO:0000259" key="7">
    <source>
        <dbReference type="Pfam" id="PF07808"/>
    </source>
</evidence>
<feature type="region of interest" description="Disordered" evidence="5">
    <location>
        <begin position="287"/>
        <end position="447"/>
    </location>
</feature>
<dbReference type="GO" id="GO:0005634">
    <property type="term" value="C:nucleus"/>
    <property type="evidence" value="ECO:0007669"/>
    <property type="project" value="UniProtKB-SubCell"/>
</dbReference>
<comment type="caution">
    <text evidence="8">The sequence shown here is derived from an EMBL/GenBank/DDBJ whole genome shotgun (WGS) entry which is preliminary data.</text>
</comment>
<reference evidence="8 9" key="1">
    <citation type="submission" date="2024-10" db="EMBL/GenBank/DDBJ databases">
        <authorList>
            <person name="Kim D."/>
        </authorList>
    </citation>
    <scope>NUCLEOTIDE SEQUENCE [LARGE SCALE GENOMIC DNA]</scope>
    <source>
        <strain evidence="8">BH-2024</strain>
    </source>
</reference>
<dbReference type="Pfam" id="PF07808">
    <property type="entry name" value="RED_N"/>
    <property type="match status" value="1"/>
</dbReference>
<feature type="region of interest" description="Disordered" evidence="5">
    <location>
        <begin position="468"/>
        <end position="524"/>
    </location>
</feature>
<evidence type="ECO:0000256" key="5">
    <source>
        <dbReference type="SAM" id="MobiDB-lite"/>
    </source>
</evidence>
<feature type="compositionally biased region" description="Basic and acidic residues" evidence="5">
    <location>
        <begin position="488"/>
        <end position="505"/>
    </location>
</feature>
<evidence type="ECO:0000313" key="8">
    <source>
        <dbReference type="EMBL" id="KAL3117091.1"/>
    </source>
</evidence>
<evidence type="ECO:0000256" key="2">
    <source>
        <dbReference type="ARBA" id="ARBA00006660"/>
    </source>
</evidence>
<keyword evidence="4" id="KW-0539">Nucleus</keyword>
<dbReference type="Proteomes" id="UP001620626">
    <property type="component" value="Unassembled WGS sequence"/>
</dbReference>
<dbReference type="Pfam" id="PF07807">
    <property type="entry name" value="RED_C"/>
    <property type="match status" value="1"/>
</dbReference>
<dbReference type="InterPro" id="IPR012492">
    <property type="entry name" value="RED_C"/>
</dbReference>
<comment type="subcellular location">
    <subcellularLocation>
        <location evidence="1">Nucleus</location>
    </subcellularLocation>
</comment>
<gene>
    <name evidence="8" type="ORF">niasHT_007494</name>
</gene>
<evidence type="ECO:0000256" key="3">
    <source>
        <dbReference type="ARBA" id="ARBA00022737"/>
    </source>
</evidence>
<comment type="similarity">
    <text evidence="2">Belongs to the RED family.</text>
</comment>
<feature type="compositionally biased region" description="Basic and acidic residues" evidence="5">
    <location>
        <begin position="345"/>
        <end position="379"/>
    </location>
</feature>
<evidence type="ECO:0000313" key="9">
    <source>
        <dbReference type="Proteomes" id="UP001620626"/>
    </source>
</evidence>
<proteinExistence type="inferred from homology"/>
<organism evidence="8 9">
    <name type="scientific">Heterodera trifolii</name>
    <dbReference type="NCBI Taxonomy" id="157864"/>
    <lineage>
        <taxon>Eukaryota</taxon>
        <taxon>Metazoa</taxon>
        <taxon>Ecdysozoa</taxon>
        <taxon>Nematoda</taxon>
        <taxon>Chromadorea</taxon>
        <taxon>Rhabditida</taxon>
        <taxon>Tylenchina</taxon>
        <taxon>Tylenchomorpha</taxon>
        <taxon>Tylenchoidea</taxon>
        <taxon>Heteroderidae</taxon>
        <taxon>Heteroderinae</taxon>
        <taxon>Heterodera</taxon>
    </lineage>
</organism>
<sequence>MNNDDFRKLLAVPASVRSSHSSSNDRASINSSSVATFTHRQVVSVAASTGNVANKKAPKKRNFANFHREKPVEGKEEDDLFDESQARLNEIMKNYRDRAAERRKGVSSTDDEIRQRLTAGAYKAVPGNFLANSSLEETRRIEIQKSKYLGGDMEHTHLVKGLDYSLLNKVRTEILERDVTDKDQEQQDSQANAPLSESSKAANSKLAANICKLLFENKPPKRNELFARGRMAYVVELEDEETDVPSTLLRSVVDCPLDQSSENINADNLLINKLTQVLAYLRTDVKKRRKGAGDGTTEAAKGETEASIFEGLEEYEPSKERQQEARRGREEGQQKRTTASSYFDTDNRDSRSGRDERDRRGHRETKDRERKREREKEEPTNAANNADTAEEQHLEKLKKRRMEQEDAYAEFYPGGVGMLDAGGESDDEADYTQMDMGNRKGPVKRWDFESQDDYERYQSAREANPKAAYQFGVKTSGGRKTRKSNAAAKERKLDRELEKISKIWDSRSGGGGKSGGGKETKVRY</sequence>
<dbReference type="EMBL" id="JBICBT010000334">
    <property type="protein sequence ID" value="KAL3117091.1"/>
    <property type="molecule type" value="Genomic_DNA"/>
</dbReference>
<name>A0ABD2LPB9_9BILA</name>
<dbReference type="InterPro" id="IPR039896">
    <property type="entry name" value="Red-like"/>
</dbReference>
<accession>A0ABD2LPB9</accession>
<protein>
    <recommendedName>
        <fullName evidence="10">Protein Red</fullName>
    </recommendedName>
</protein>
<feature type="region of interest" description="Disordered" evidence="5">
    <location>
        <begin position="177"/>
        <end position="200"/>
    </location>
</feature>
<dbReference type="InterPro" id="IPR012916">
    <property type="entry name" value="RED_N"/>
</dbReference>
<dbReference type="PANTHER" id="PTHR12765">
    <property type="entry name" value="RED PROTEIN IK FACTOR CYTOKINE IK"/>
    <property type="match status" value="1"/>
</dbReference>